<accession>A0A6A6XXE4</accession>
<protein>
    <submittedName>
        <fullName evidence="1">Glycosyltransferase family 8 protein</fullName>
    </submittedName>
</protein>
<dbReference type="PANTHER" id="PTHR11183">
    <property type="entry name" value="GLYCOGENIN SUBFAMILY MEMBER"/>
    <property type="match status" value="1"/>
</dbReference>
<proteinExistence type="predicted"/>
<feature type="non-terminal residue" evidence="1">
    <location>
        <position position="247"/>
    </location>
</feature>
<dbReference type="Proteomes" id="UP000799757">
    <property type="component" value="Unassembled WGS sequence"/>
</dbReference>
<gene>
    <name evidence="1" type="ORF">K505DRAFT_210764</name>
</gene>
<dbReference type="EMBL" id="MU001744">
    <property type="protein sequence ID" value="KAF2800685.1"/>
    <property type="molecule type" value="Genomic_DNA"/>
</dbReference>
<reference evidence="1" key="1">
    <citation type="journal article" date="2020" name="Stud. Mycol.">
        <title>101 Dothideomycetes genomes: a test case for predicting lifestyles and emergence of pathogens.</title>
        <authorList>
            <person name="Haridas S."/>
            <person name="Albert R."/>
            <person name="Binder M."/>
            <person name="Bloem J."/>
            <person name="Labutti K."/>
            <person name="Salamov A."/>
            <person name="Andreopoulos B."/>
            <person name="Baker S."/>
            <person name="Barry K."/>
            <person name="Bills G."/>
            <person name="Bluhm B."/>
            <person name="Cannon C."/>
            <person name="Castanera R."/>
            <person name="Culley D."/>
            <person name="Daum C."/>
            <person name="Ezra D."/>
            <person name="Gonzalez J."/>
            <person name="Henrissat B."/>
            <person name="Kuo A."/>
            <person name="Liang C."/>
            <person name="Lipzen A."/>
            <person name="Lutzoni F."/>
            <person name="Magnuson J."/>
            <person name="Mondo S."/>
            <person name="Nolan M."/>
            <person name="Ohm R."/>
            <person name="Pangilinan J."/>
            <person name="Park H.-J."/>
            <person name="Ramirez L."/>
            <person name="Alfaro M."/>
            <person name="Sun H."/>
            <person name="Tritt A."/>
            <person name="Yoshinaga Y."/>
            <person name="Zwiers L.-H."/>
            <person name="Turgeon B."/>
            <person name="Goodwin S."/>
            <person name="Spatafora J."/>
            <person name="Crous P."/>
            <person name="Grigoriev I."/>
        </authorList>
    </citation>
    <scope>NUCLEOTIDE SEQUENCE</scope>
    <source>
        <strain evidence="1">CBS 109.77</strain>
    </source>
</reference>
<dbReference type="SUPFAM" id="SSF53448">
    <property type="entry name" value="Nucleotide-diphospho-sugar transferases"/>
    <property type="match status" value="1"/>
</dbReference>
<dbReference type="Gene3D" id="3.90.550.10">
    <property type="entry name" value="Spore Coat Polysaccharide Biosynthesis Protein SpsA, Chain A"/>
    <property type="match status" value="1"/>
</dbReference>
<feature type="non-terminal residue" evidence="1">
    <location>
        <position position="1"/>
    </location>
</feature>
<dbReference type="GO" id="GO:0016740">
    <property type="term" value="F:transferase activity"/>
    <property type="evidence" value="ECO:0007669"/>
    <property type="project" value="UniProtKB-KW"/>
</dbReference>
<keyword evidence="1" id="KW-0808">Transferase</keyword>
<keyword evidence="2" id="KW-1185">Reference proteome</keyword>
<dbReference type="OrthoDB" id="2014201at2759"/>
<dbReference type="InterPro" id="IPR029044">
    <property type="entry name" value="Nucleotide-diphossugar_trans"/>
</dbReference>
<name>A0A6A6XXE4_9PLEO</name>
<organism evidence="1 2">
    <name type="scientific">Melanomma pulvis-pyrius CBS 109.77</name>
    <dbReference type="NCBI Taxonomy" id="1314802"/>
    <lineage>
        <taxon>Eukaryota</taxon>
        <taxon>Fungi</taxon>
        <taxon>Dikarya</taxon>
        <taxon>Ascomycota</taxon>
        <taxon>Pezizomycotina</taxon>
        <taxon>Dothideomycetes</taxon>
        <taxon>Pleosporomycetidae</taxon>
        <taxon>Pleosporales</taxon>
        <taxon>Melanommataceae</taxon>
        <taxon>Melanomma</taxon>
    </lineage>
</organism>
<evidence type="ECO:0000313" key="2">
    <source>
        <dbReference type="Proteomes" id="UP000799757"/>
    </source>
</evidence>
<sequence>LQDPYFISVRLLNYQITHAEKTRTTLHNVPFLILVLPSVPSRQIDILKSEGATIVPIETLDLPAAFDREFITNSRFRDVLSKLRLWELIDWDKILYLDADTFLLENLDAIFTDPELSAPMKTLSTNKTEGGGDGVEPPETYLMAASSDTYGDQTEWEEPGHINYLCACFMLFSPSLPLFNYYLNILTSPEAPPNAAYPEQDLLIHVHRLEGRMPWRRIPVEWSANDGEMNDERALLGGVKSLHVKGW</sequence>
<dbReference type="AlphaFoldDB" id="A0A6A6XXE4"/>
<evidence type="ECO:0000313" key="1">
    <source>
        <dbReference type="EMBL" id="KAF2800685.1"/>
    </source>
</evidence>
<dbReference type="InterPro" id="IPR050587">
    <property type="entry name" value="GNT1/Glycosyltrans_8"/>
</dbReference>